<accession>A0ABD1HUV9</accession>
<dbReference type="AlphaFoldDB" id="A0ABD1HUV9"/>
<comment type="caution">
    <text evidence="2">The sequence shown here is derived from an EMBL/GenBank/DDBJ whole genome shotgun (WGS) entry which is preliminary data.</text>
</comment>
<reference evidence="2 3" key="1">
    <citation type="submission" date="2024-06" db="EMBL/GenBank/DDBJ databases">
        <title>A chromosome level genome sequence of Diviner's sage (Salvia divinorum).</title>
        <authorList>
            <person name="Ford S.A."/>
            <person name="Ro D.-K."/>
            <person name="Ness R.W."/>
            <person name="Phillips M.A."/>
        </authorList>
    </citation>
    <scope>NUCLEOTIDE SEQUENCE [LARGE SCALE GENOMIC DNA]</scope>
    <source>
        <strain evidence="2">SAF-2024a</strain>
        <tissue evidence="2">Leaf</tissue>
    </source>
</reference>
<protein>
    <submittedName>
        <fullName evidence="2">Late embryogenesis abundant protein-like protein</fullName>
    </submittedName>
</protein>
<dbReference type="Gene3D" id="6.10.140.1430">
    <property type="match status" value="1"/>
</dbReference>
<feature type="compositionally biased region" description="Basic and acidic residues" evidence="1">
    <location>
        <begin position="139"/>
        <end position="166"/>
    </location>
</feature>
<sequence length="260" mass="28821">MAALKNAFLSLSKSSELSQSLPLCPAVSRVCFAAASRHQQVLRSHSSFIKSFPPSPTHTKPYVKGRNMAGEAGRKEYSPCNDEEPLDEVRKTMDKAKEKSREMKERAKESADETADSVKERAHQMNDKTKDSLGTMADKAYEMREKTANKTKRQAHEATDKVKGTAEMAADKTKEYAQGAKETTKGAAEKVADAAKGAWGAAKDTTQKIKETVVGKSDDDDLDDYIEDHVKKPAREHRGEKVMDEDVVDARRKRADDSKL</sequence>
<gene>
    <name evidence="2" type="ORF">AAHA92_10482</name>
</gene>
<dbReference type="Gene3D" id="1.10.287.700">
    <property type="entry name" value="Helix hairpin bin"/>
    <property type="match status" value="1"/>
</dbReference>
<dbReference type="EMBL" id="JBEAFC010000004">
    <property type="protein sequence ID" value="KAL1560242.1"/>
    <property type="molecule type" value="Genomic_DNA"/>
</dbReference>
<keyword evidence="3" id="KW-1185">Reference proteome</keyword>
<dbReference type="SUPFAM" id="SSF58113">
    <property type="entry name" value="Apolipoprotein A-I"/>
    <property type="match status" value="1"/>
</dbReference>
<name>A0ABD1HUV9_SALDI</name>
<evidence type="ECO:0000256" key="1">
    <source>
        <dbReference type="SAM" id="MobiDB-lite"/>
    </source>
</evidence>
<evidence type="ECO:0000313" key="2">
    <source>
        <dbReference type="EMBL" id="KAL1560242.1"/>
    </source>
</evidence>
<dbReference type="PANTHER" id="PTHR47372">
    <property type="entry name" value="DAUER UP-REGULATED-RELATED"/>
    <property type="match status" value="1"/>
</dbReference>
<feature type="region of interest" description="Disordered" evidence="1">
    <location>
        <begin position="70"/>
        <end position="166"/>
    </location>
</feature>
<evidence type="ECO:0000313" key="3">
    <source>
        <dbReference type="Proteomes" id="UP001567538"/>
    </source>
</evidence>
<feature type="compositionally biased region" description="Basic and acidic residues" evidence="1">
    <location>
        <begin position="87"/>
        <end position="131"/>
    </location>
</feature>
<dbReference type="PANTHER" id="PTHR47372:SF24">
    <property type="entry name" value="LATE EMBRYOGENESIS ABUNDANT PROTEIN (LEA) FAMILY PROTEIN"/>
    <property type="match status" value="1"/>
</dbReference>
<proteinExistence type="predicted"/>
<feature type="region of interest" description="Disordered" evidence="1">
    <location>
        <begin position="230"/>
        <end position="260"/>
    </location>
</feature>
<dbReference type="Proteomes" id="UP001567538">
    <property type="component" value="Unassembled WGS sequence"/>
</dbReference>
<organism evidence="2 3">
    <name type="scientific">Salvia divinorum</name>
    <name type="common">Maria pastora</name>
    <name type="synonym">Diviner's sage</name>
    <dbReference type="NCBI Taxonomy" id="28513"/>
    <lineage>
        <taxon>Eukaryota</taxon>
        <taxon>Viridiplantae</taxon>
        <taxon>Streptophyta</taxon>
        <taxon>Embryophyta</taxon>
        <taxon>Tracheophyta</taxon>
        <taxon>Spermatophyta</taxon>
        <taxon>Magnoliopsida</taxon>
        <taxon>eudicotyledons</taxon>
        <taxon>Gunneridae</taxon>
        <taxon>Pentapetalae</taxon>
        <taxon>asterids</taxon>
        <taxon>lamiids</taxon>
        <taxon>Lamiales</taxon>
        <taxon>Lamiaceae</taxon>
        <taxon>Nepetoideae</taxon>
        <taxon>Mentheae</taxon>
        <taxon>Salviinae</taxon>
        <taxon>Salvia</taxon>
        <taxon>Salvia subgen. Calosphace</taxon>
    </lineage>
</organism>